<protein>
    <submittedName>
        <fullName evidence="1">Uncharacterized protein</fullName>
    </submittedName>
</protein>
<gene>
    <name evidence="1" type="ORF">METZ01_LOCUS409870</name>
</gene>
<dbReference type="EMBL" id="UINC01159108">
    <property type="protein sequence ID" value="SVD57016.1"/>
    <property type="molecule type" value="Genomic_DNA"/>
</dbReference>
<proteinExistence type="predicted"/>
<reference evidence="1" key="1">
    <citation type="submission" date="2018-05" db="EMBL/GenBank/DDBJ databases">
        <authorList>
            <person name="Lanie J.A."/>
            <person name="Ng W.-L."/>
            <person name="Kazmierczak K.M."/>
            <person name="Andrzejewski T.M."/>
            <person name="Davidsen T.M."/>
            <person name="Wayne K.J."/>
            <person name="Tettelin H."/>
            <person name="Glass J.I."/>
            <person name="Rusch D."/>
            <person name="Podicherti R."/>
            <person name="Tsui H.-C.T."/>
            <person name="Winkler M.E."/>
        </authorList>
    </citation>
    <scope>NUCLEOTIDE SEQUENCE</scope>
</reference>
<sequence>EKFTVAEGHVWKIPESWGQCRVLVKGDDATRFNLIEVAQS</sequence>
<dbReference type="AlphaFoldDB" id="A0A382WDN0"/>
<accession>A0A382WDN0</accession>
<feature type="non-terminal residue" evidence="1">
    <location>
        <position position="1"/>
    </location>
</feature>
<organism evidence="1">
    <name type="scientific">marine metagenome</name>
    <dbReference type="NCBI Taxonomy" id="408172"/>
    <lineage>
        <taxon>unclassified sequences</taxon>
        <taxon>metagenomes</taxon>
        <taxon>ecological metagenomes</taxon>
    </lineage>
</organism>
<name>A0A382WDN0_9ZZZZ</name>
<evidence type="ECO:0000313" key="1">
    <source>
        <dbReference type="EMBL" id="SVD57016.1"/>
    </source>
</evidence>